<dbReference type="GO" id="GO:0003825">
    <property type="term" value="F:alpha,alpha-trehalose-phosphate synthase (UDP-forming) activity"/>
    <property type="evidence" value="ECO:0007669"/>
    <property type="project" value="UniProtKB-EC"/>
</dbReference>
<accession>A0A839UWC4</accession>
<dbReference type="InterPro" id="IPR001830">
    <property type="entry name" value="Glyco_trans_20"/>
</dbReference>
<dbReference type="PANTHER" id="PTHR10788:SF106">
    <property type="entry name" value="BCDNA.GH08860"/>
    <property type="match status" value="1"/>
</dbReference>
<evidence type="ECO:0000256" key="1">
    <source>
        <dbReference type="ARBA" id="ARBA00008799"/>
    </source>
</evidence>
<name>A0A839UWC4_9PROT</name>
<evidence type="ECO:0000313" key="3">
    <source>
        <dbReference type="EMBL" id="MBB3172674.1"/>
    </source>
</evidence>
<feature type="region of interest" description="Disordered" evidence="2">
    <location>
        <begin position="1"/>
        <end position="20"/>
    </location>
</feature>
<keyword evidence="3" id="KW-0808">Transferase</keyword>
<comment type="caution">
    <text evidence="3">The sequence shown here is derived from an EMBL/GenBank/DDBJ whole genome shotgun (WGS) entry which is preliminary data.</text>
</comment>
<dbReference type="Gene3D" id="3.40.50.2000">
    <property type="entry name" value="Glycogen Phosphorylase B"/>
    <property type="match status" value="2"/>
</dbReference>
<dbReference type="CDD" id="cd03788">
    <property type="entry name" value="GT20_TPS"/>
    <property type="match status" value="1"/>
</dbReference>
<evidence type="ECO:0000313" key="4">
    <source>
        <dbReference type="Proteomes" id="UP000557688"/>
    </source>
</evidence>
<evidence type="ECO:0000256" key="2">
    <source>
        <dbReference type="SAM" id="MobiDB-lite"/>
    </source>
</evidence>
<dbReference type="EC" id="2.4.1.15" evidence="3"/>
<keyword evidence="4" id="KW-1185">Reference proteome</keyword>
<organism evidence="3 4">
    <name type="scientific">Endobacter medicaginis</name>
    <dbReference type="NCBI Taxonomy" id="1181271"/>
    <lineage>
        <taxon>Bacteria</taxon>
        <taxon>Pseudomonadati</taxon>
        <taxon>Pseudomonadota</taxon>
        <taxon>Alphaproteobacteria</taxon>
        <taxon>Acetobacterales</taxon>
        <taxon>Acetobacteraceae</taxon>
        <taxon>Endobacter</taxon>
    </lineage>
</organism>
<dbReference type="EMBL" id="JACHXV010000002">
    <property type="protein sequence ID" value="MBB3172674.1"/>
    <property type="molecule type" value="Genomic_DNA"/>
</dbReference>
<protein>
    <submittedName>
        <fullName evidence="3">Trehalose 6-phosphate synthase</fullName>
        <ecNumber evidence="3">2.4.1.15</ecNumber>
    </submittedName>
</protein>
<dbReference type="PANTHER" id="PTHR10788">
    <property type="entry name" value="TREHALOSE-6-PHOSPHATE SYNTHASE"/>
    <property type="match status" value="1"/>
</dbReference>
<dbReference type="GO" id="GO:0005992">
    <property type="term" value="P:trehalose biosynthetic process"/>
    <property type="evidence" value="ECO:0007669"/>
    <property type="project" value="InterPro"/>
</dbReference>
<reference evidence="3 4" key="1">
    <citation type="submission" date="2020-08" db="EMBL/GenBank/DDBJ databases">
        <title>Genomic Encyclopedia of Type Strains, Phase III (KMG-III): the genomes of soil and plant-associated and newly described type strains.</title>
        <authorList>
            <person name="Whitman W."/>
        </authorList>
    </citation>
    <scope>NUCLEOTIDE SEQUENCE [LARGE SCALE GENOMIC DNA]</scope>
    <source>
        <strain evidence="3 4">CECT 8088</strain>
    </source>
</reference>
<proteinExistence type="inferred from homology"/>
<dbReference type="SUPFAM" id="SSF53756">
    <property type="entry name" value="UDP-Glycosyltransferase/glycogen phosphorylase"/>
    <property type="match status" value="1"/>
</dbReference>
<gene>
    <name evidence="3" type="ORF">FHR90_000488</name>
</gene>
<dbReference type="AlphaFoldDB" id="A0A839UWC4"/>
<keyword evidence="3" id="KW-0328">Glycosyltransferase</keyword>
<comment type="similarity">
    <text evidence="1">Belongs to the glycosyltransferase 20 family.</text>
</comment>
<sequence>MTRAPRRSPAKPPGGSSRVMPAAPRLVIVSNRVPAPKERQQLAGGLAVGLAEAIAGRETLWFGWSGDASDNVAAPQITTIENLTFARVDLTRSQVKGFYEGYSNGLLWPLMHYRVGLMEYRRADRESYEEANERFADALLPLLRPDDLIWVHDYHLIPLGAALRARGVRARIGFFLHIPFPPLALFEALPDCDSLLHDFAAYDLVGVQTRQDADHLDAAGRARGARLRVQAFPIGIDPDGFAAQARRAEAGRDVRRMVDSLGDRALILGIDRLDYSKGIPERLRGYERLLQRFEQHRNKVMMLQVAPVSRGEVAQYKALRRQLDELAGHINGSYAEFDWSPLRTITRSVPRGTLAGFCRLARVALVTPLRDGMNLVAKEYVAAQNGEDPGVLVLSRFAGAADELAEGALMVNPHDPDAIAEALDQALRMPRGERRRRWQAMDAAIHTATAAQWGTSFLADLERLDPQENAEADHAEP</sequence>
<dbReference type="Pfam" id="PF00982">
    <property type="entry name" value="Glyco_transf_20"/>
    <property type="match status" value="1"/>
</dbReference>
<dbReference type="Proteomes" id="UP000557688">
    <property type="component" value="Unassembled WGS sequence"/>
</dbReference>